<dbReference type="GO" id="GO:0016020">
    <property type="term" value="C:membrane"/>
    <property type="evidence" value="ECO:0007669"/>
    <property type="project" value="GOC"/>
</dbReference>
<proteinExistence type="predicted"/>
<keyword evidence="2" id="KW-0328">Glycosyltransferase</keyword>
<gene>
    <name evidence="2" type="ORF">LAC1533_1999</name>
</gene>
<dbReference type="InterPro" id="IPR051706">
    <property type="entry name" value="Glycosyltransferase_domain"/>
</dbReference>
<dbReference type="GeneID" id="95350106"/>
<accession>A0A1K1KVA6</accession>
<dbReference type="GO" id="GO:0000030">
    <property type="term" value="F:mannosyltransferase activity"/>
    <property type="evidence" value="ECO:0007669"/>
    <property type="project" value="TreeGrafter"/>
</dbReference>
<reference evidence="3" key="1">
    <citation type="submission" date="2016-11" db="EMBL/GenBank/DDBJ databases">
        <authorList>
            <person name="Papadimitriou K."/>
        </authorList>
    </citation>
    <scope>NUCLEOTIDE SEQUENCE [LARGE SCALE GENOMIC DNA]</scope>
    <source>
        <strain evidence="3">ACA-DC 1533</strain>
    </source>
</reference>
<evidence type="ECO:0000313" key="3">
    <source>
        <dbReference type="Proteomes" id="UP000190935"/>
    </source>
</evidence>
<dbReference type="InterPro" id="IPR029044">
    <property type="entry name" value="Nucleotide-diphossugar_trans"/>
</dbReference>
<dbReference type="KEGG" id="laca:LAC1533_1999"/>
<dbReference type="GO" id="GO:0051999">
    <property type="term" value="P:mannosyl-inositol phosphorylceramide biosynthetic process"/>
    <property type="evidence" value="ECO:0007669"/>
    <property type="project" value="TreeGrafter"/>
</dbReference>
<organism evidence="2 3">
    <name type="scientific">Ligilactobacillus acidipiscis</name>
    <dbReference type="NCBI Taxonomy" id="89059"/>
    <lineage>
        <taxon>Bacteria</taxon>
        <taxon>Bacillati</taxon>
        <taxon>Bacillota</taxon>
        <taxon>Bacilli</taxon>
        <taxon>Lactobacillales</taxon>
        <taxon>Lactobacillaceae</taxon>
        <taxon>Ligilactobacillus</taxon>
    </lineage>
</organism>
<dbReference type="SUPFAM" id="SSF53448">
    <property type="entry name" value="Nucleotide-diphospho-sugar transferases"/>
    <property type="match status" value="1"/>
</dbReference>
<sequence length="260" mass="30677">MIPKKIHYVWLGGKEKTQLVQDCLATWRKNLPDYEIIEWNEKNWDISQSRFAEENYQAGKYAYVSDVIRLDVLYRYGGIYLDTDVIVKKTFDSLLDAPSFWGKMYDNVISTAVIGSEAKQPFFEFLLQRYQGYTREMMLEKKIDHTNNSIITLALLDYYPEFTLTKKNQKLNDGTLVYPKEYLELPTFNKAIDYSEHRFARSWGPIDFSPAKRFLKKWGPIILGPVIFGKITGYRGAKRYKNLYLAEKERNQRLSRLPKE</sequence>
<dbReference type="PANTHER" id="PTHR32385">
    <property type="entry name" value="MANNOSYL PHOSPHORYLINOSITOL CERAMIDE SYNTHASE"/>
    <property type="match status" value="1"/>
</dbReference>
<dbReference type="AlphaFoldDB" id="A0A1K1KVA6"/>
<keyword evidence="1 2" id="KW-0808">Transferase</keyword>
<evidence type="ECO:0000313" key="2">
    <source>
        <dbReference type="EMBL" id="SFV41422.1"/>
    </source>
</evidence>
<dbReference type="PANTHER" id="PTHR32385:SF15">
    <property type="entry name" value="INOSITOL PHOSPHOCERAMIDE MANNOSYLTRANSFERASE 1"/>
    <property type="match status" value="1"/>
</dbReference>
<dbReference type="RefSeq" id="WP_079579470.1">
    <property type="nucleotide sequence ID" value="NZ_LT630287.1"/>
</dbReference>
<dbReference type="Pfam" id="PF04488">
    <property type="entry name" value="Gly_transf_sug"/>
    <property type="match status" value="1"/>
</dbReference>
<name>A0A1K1KVA6_9LACO</name>
<evidence type="ECO:0000256" key="1">
    <source>
        <dbReference type="ARBA" id="ARBA00022679"/>
    </source>
</evidence>
<dbReference type="EMBL" id="LT630287">
    <property type="protein sequence ID" value="SFV41422.1"/>
    <property type="molecule type" value="Genomic_DNA"/>
</dbReference>
<dbReference type="InterPro" id="IPR007577">
    <property type="entry name" value="GlycoTrfase_DXD_sugar-bd_CS"/>
</dbReference>
<dbReference type="Proteomes" id="UP000190935">
    <property type="component" value="Chromosome I"/>
</dbReference>
<protein>
    <submittedName>
        <fullName evidence="2">Putative mannosyltransferase involved in polysaccharide biosynthesis</fullName>
    </submittedName>
</protein>
<dbReference type="Gene3D" id="3.90.550.20">
    <property type="match status" value="1"/>
</dbReference>